<reference evidence="2 3" key="1">
    <citation type="submission" date="2019-07" db="EMBL/GenBank/DDBJ databases">
        <title>Whole genome shotgun sequence of Knoellia locipacati NBRC 109775.</title>
        <authorList>
            <person name="Hosoyama A."/>
            <person name="Uohara A."/>
            <person name="Ohji S."/>
            <person name="Ichikawa N."/>
        </authorList>
    </citation>
    <scope>NUCLEOTIDE SEQUENCE [LARGE SCALE GENOMIC DNA]</scope>
    <source>
        <strain evidence="2 3">NBRC 109775</strain>
    </source>
</reference>
<dbReference type="InterPro" id="IPR029063">
    <property type="entry name" value="SAM-dependent_MTases_sf"/>
</dbReference>
<dbReference type="SUPFAM" id="SSF53335">
    <property type="entry name" value="S-adenosyl-L-methionine-dependent methyltransferases"/>
    <property type="match status" value="1"/>
</dbReference>
<dbReference type="InterPro" id="IPR020596">
    <property type="entry name" value="rRNA_Ade_Mease_Trfase_CS"/>
</dbReference>
<proteinExistence type="predicted"/>
<dbReference type="InterPro" id="IPR013217">
    <property type="entry name" value="Methyltransf_12"/>
</dbReference>
<dbReference type="Pfam" id="PF08242">
    <property type="entry name" value="Methyltransf_12"/>
    <property type="match status" value="1"/>
</dbReference>
<name>A0A512T351_9MICO</name>
<organism evidence="2 3">
    <name type="scientific">Knoellia locipacati</name>
    <dbReference type="NCBI Taxonomy" id="882824"/>
    <lineage>
        <taxon>Bacteria</taxon>
        <taxon>Bacillati</taxon>
        <taxon>Actinomycetota</taxon>
        <taxon>Actinomycetes</taxon>
        <taxon>Micrococcales</taxon>
        <taxon>Intrasporangiaceae</taxon>
        <taxon>Knoellia</taxon>
    </lineage>
</organism>
<evidence type="ECO:0000313" key="2">
    <source>
        <dbReference type="EMBL" id="GEQ14648.1"/>
    </source>
</evidence>
<accession>A0A512T351</accession>
<dbReference type="GO" id="GO:0000179">
    <property type="term" value="F:rRNA (adenine-N6,N6-)-dimethyltransferase activity"/>
    <property type="evidence" value="ECO:0007669"/>
    <property type="project" value="InterPro"/>
</dbReference>
<dbReference type="Proteomes" id="UP000321793">
    <property type="component" value="Unassembled WGS sequence"/>
</dbReference>
<dbReference type="OrthoDB" id="7062303at2"/>
<dbReference type="AlphaFoldDB" id="A0A512T351"/>
<protein>
    <recommendedName>
        <fullName evidence="1">Methyltransferase type 12 domain-containing protein</fullName>
    </recommendedName>
</protein>
<feature type="domain" description="Methyltransferase type 12" evidence="1">
    <location>
        <begin position="54"/>
        <end position="152"/>
    </location>
</feature>
<comment type="caution">
    <text evidence="2">The sequence shown here is derived from an EMBL/GenBank/DDBJ whole genome shotgun (WGS) entry which is preliminary data.</text>
</comment>
<dbReference type="CDD" id="cd02440">
    <property type="entry name" value="AdoMet_MTases"/>
    <property type="match status" value="1"/>
</dbReference>
<dbReference type="PROSITE" id="PS01131">
    <property type="entry name" value="RRNA_A_DIMETH"/>
    <property type="match status" value="1"/>
</dbReference>
<evidence type="ECO:0000259" key="1">
    <source>
        <dbReference type="Pfam" id="PF08242"/>
    </source>
</evidence>
<sequence length="221" mass="23055">MSEESAIPPSRWALAGEGTHGYGPRFAELVAGGEDVDGEARLVDAIAPRGARILDAGAGMGRVTAALRLRGHDVTGIEPDPSLVAQSEQTYPGIDLLPLDILETTPEVLSAHGRATAYELVVAVGNVFILLAEDTEQCALTMLRDLLAPGGRMLIGFHLSAGPAGSRSYPPEEFRRDVEAAGLVVDLHAGSYELHPTNAEYAVWLLSVAGSPRGAHSAGGA</sequence>
<evidence type="ECO:0000313" key="3">
    <source>
        <dbReference type="Proteomes" id="UP000321793"/>
    </source>
</evidence>
<dbReference type="Gene3D" id="3.40.50.150">
    <property type="entry name" value="Vaccinia Virus protein VP39"/>
    <property type="match status" value="1"/>
</dbReference>
<keyword evidence="3" id="KW-1185">Reference proteome</keyword>
<dbReference type="EMBL" id="BKBA01000009">
    <property type="protein sequence ID" value="GEQ14648.1"/>
    <property type="molecule type" value="Genomic_DNA"/>
</dbReference>
<dbReference type="RefSeq" id="WP_147065918.1">
    <property type="nucleotide sequence ID" value="NZ_BAABDN010000002.1"/>
</dbReference>
<gene>
    <name evidence="2" type="ORF">KLO01_26950</name>
</gene>